<proteinExistence type="predicted"/>
<feature type="transmembrane region" description="Helical" evidence="1">
    <location>
        <begin position="12"/>
        <end position="34"/>
    </location>
</feature>
<dbReference type="Proteomes" id="UP000502572">
    <property type="component" value="Segment"/>
</dbReference>
<feature type="transmembrane region" description="Helical" evidence="1">
    <location>
        <begin position="91"/>
        <end position="111"/>
    </location>
</feature>
<keyword evidence="1" id="KW-0812">Transmembrane</keyword>
<keyword evidence="1" id="KW-0472">Membrane</keyword>
<protein>
    <submittedName>
        <fullName evidence="2">Uncharacterized protein</fullName>
    </submittedName>
</protein>
<feature type="transmembrane region" description="Helical" evidence="1">
    <location>
        <begin position="40"/>
        <end position="58"/>
    </location>
</feature>
<organismHost>
    <name type="scientific">Pyrobaculum arsenaticum</name>
    <dbReference type="NCBI Taxonomy" id="121277"/>
</organismHost>
<keyword evidence="1" id="KW-1133">Transmembrane helix</keyword>
<reference evidence="2 3" key="1">
    <citation type="journal article" date="2020" name="ISME J.">
        <title>New virus isolates from Italian hydrothermal environments underscore the biogeographic pattern in archaeal virus communities.</title>
        <authorList>
            <person name="Baquero D.P."/>
            <person name="Contursi P."/>
            <person name="Piochi M."/>
            <person name="Bartolucci S."/>
            <person name="Liu Y."/>
            <person name="Cvirkaite-Krupovic V."/>
            <person name="Prangishvili D."/>
            <person name="Krupovic M."/>
        </authorList>
    </citation>
    <scope>NUCLEOTIDE SEQUENCE [LARGE SCALE GENOMIC DNA]</scope>
    <source>
        <strain evidence="2">4</strain>
    </source>
</reference>
<organism evidence="2 3">
    <name type="scientific">Pyrobaculum filamentous virus 2</name>
    <name type="common">PFV2</name>
    <dbReference type="NCBI Taxonomy" id="2730621"/>
    <lineage>
        <taxon>Viruses</taxon>
        <taxon>Adnaviria</taxon>
        <taxon>Zilligvirae</taxon>
        <taxon>Taleaviricota</taxon>
        <taxon>Tokiviricetes</taxon>
        <taxon>Primavirales</taxon>
        <taxon>Tristromaviridae</taxon>
        <taxon>Alphatristromavirus</taxon>
        <taxon>Alphatristromavirus puteoliense</taxon>
    </lineage>
</organism>
<sequence length="119" mass="12419">MECGVDDMFVRNVVAWVLLSFLGGLIVSIIPVQLDWHRTFVLSAVVAIPVGVIAALIGAGPFSGVASFALISVVNLLPVHGFLAGALGASVYVNLVGILFNVIAVVAMEFGKEAKQLAR</sequence>
<keyword evidence="3" id="KW-1185">Reference proteome</keyword>
<accession>A0A6M3VZU9</accession>
<dbReference type="EMBL" id="MN876844">
    <property type="protein sequence ID" value="QJF12403.1"/>
    <property type="molecule type" value="Genomic_DNA"/>
</dbReference>
<organismHost>
    <name type="scientific">Pyrobaculum oguniense</name>
    <dbReference type="NCBI Taxonomy" id="99007"/>
</organismHost>
<evidence type="ECO:0000313" key="3">
    <source>
        <dbReference type="Proteomes" id="UP000502572"/>
    </source>
</evidence>
<gene>
    <name evidence="2" type="ORF">PFV2_gp30</name>
</gene>
<evidence type="ECO:0000313" key="2">
    <source>
        <dbReference type="EMBL" id="QJF12403.1"/>
    </source>
</evidence>
<name>A0A6M3VZU9_PFV2</name>
<evidence type="ECO:0000256" key="1">
    <source>
        <dbReference type="SAM" id="Phobius"/>
    </source>
</evidence>